<dbReference type="EMBL" id="CATQJL010000305">
    <property type="protein sequence ID" value="CAJ0600982.1"/>
    <property type="molecule type" value="Genomic_DNA"/>
</dbReference>
<comment type="caution">
    <text evidence="1">The sequence shown here is derived from an EMBL/GenBank/DDBJ whole genome shotgun (WGS) entry which is preliminary data.</text>
</comment>
<sequence>MDKLTFLESTLIPQESTRYSNFDSLCDRNLDSTITEAASSQESSIPVLGDRTNSVSSSLSLRRKRRLDGEGRVQCSGSSGGRQNRLDRMRREDRYTWIGYFVVDTLRRLTDAEADRLIYGIMGLCLRMGPNYDAENNYERNLQNSGLG</sequence>
<reference evidence="1" key="1">
    <citation type="submission" date="2023-07" db="EMBL/GenBank/DDBJ databases">
        <authorList>
            <consortium name="CYATHOMIX"/>
        </authorList>
    </citation>
    <scope>NUCLEOTIDE SEQUENCE</scope>
    <source>
        <strain evidence="1">N/A</strain>
    </source>
</reference>
<dbReference type="Proteomes" id="UP001176961">
    <property type="component" value="Unassembled WGS sequence"/>
</dbReference>
<keyword evidence="2" id="KW-1185">Reference proteome</keyword>
<accession>A0AA36M8W1</accession>
<proteinExistence type="predicted"/>
<evidence type="ECO:0000313" key="2">
    <source>
        <dbReference type="Proteomes" id="UP001176961"/>
    </source>
</evidence>
<protein>
    <submittedName>
        <fullName evidence="1">Uncharacterized protein</fullName>
    </submittedName>
</protein>
<dbReference type="AlphaFoldDB" id="A0AA36M8W1"/>
<organism evidence="1 2">
    <name type="scientific">Cylicocyclus nassatus</name>
    <name type="common">Nematode worm</name>
    <dbReference type="NCBI Taxonomy" id="53992"/>
    <lineage>
        <taxon>Eukaryota</taxon>
        <taxon>Metazoa</taxon>
        <taxon>Ecdysozoa</taxon>
        <taxon>Nematoda</taxon>
        <taxon>Chromadorea</taxon>
        <taxon>Rhabditida</taxon>
        <taxon>Rhabditina</taxon>
        <taxon>Rhabditomorpha</taxon>
        <taxon>Strongyloidea</taxon>
        <taxon>Strongylidae</taxon>
        <taxon>Cylicocyclus</taxon>
    </lineage>
</organism>
<name>A0AA36M8W1_CYLNA</name>
<gene>
    <name evidence="1" type="ORF">CYNAS_LOCUS12965</name>
</gene>
<evidence type="ECO:0000313" key="1">
    <source>
        <dbReference type="EMBL" id="CAJ0600982.1"/>
    </source>
</evidence>